<feature type="region of interest" description="Disordered" evidence="1">
    <location>
        <begin position="113"/>
        <end position="134"/>
    </location>
</feature>
<feature type="compositionally biased region" description="Polar residues" evidence="1">
    <location>
        <begin position="179"/>
        <end position="189"/>
    </location>
</feature>
<dbReference type="HOGENOM" id="CLU_265915_0_0_1"/>
<dbReference type="AlphaFoldDB" id="A0A099P505"/>
<feature type="compositionally biased region" description="Polar residues" evidence="1">
    <location>
        <begin position="684"/>
        <end position="698"/>
    </location>
</feature>
<feature type="region of interest" description="Disordered" evidence="1">
    <location>
        <begin position="403"/>
        <end position="422"/>
    </location>
</feature>
<feature type="compositionally biased region" description="Polar residues" evidence="1">
    <location>
        <begin position="1051"/>
        <end position="1062"/>
    </location>
</feature>
<feature type="compositionally biased region" description="Polar residues" evidence="1">
    <location>
        <begin position="950"/>
        <end position="960"/>
    </location>
</feature>
<feature type="compositionally biased region" description="Basic and acidic residues" evidence="1">
    <location>
        <begin position="1189"/>
        <end position="1209"/>
    </location>
</feature>
<feature type="region of interest" description="Disordered" evidence="1">
    <location>
        <begin position="888"/>
        <end position="918"/>
    </location>
</feature>
<reference evidence="3" key="1">
    <citation type="journal article" date="2014" name="Microb. Cell Fact.">
        <title>Exploiting Issatchenkia orientalis SD108 for succinic acid production.</title>
        <authorList>
            <person name="Xiao H."/>
            <person name="Shao Z."/>
            <person name="Jiang Y."/>
            <person name="Dole S."/>
            <person name="Zhao H."/>
        </authorList>
    </citation>
    <scope>NUCLEOTIDE SEQUENCE [LARGE SCALE GENOMIC DNA]</scope>
    <source>
        <strain evidence="3">SD108</strain>
    </source>
</reference>
<comment type="caution">
    <text evidence="2">The sequence shown here is derived from an EMBL/GenBank/DDBJ whole genome shotgun (WGS) entry which is preliminary data.</text>
</comment>
<accession>A0A099P505</accession>
<feature type="compositionally biased region" description="Low complexity" evidence="1">
    <location>
        <begin position="72"/>
        <end position="85"/>
    </location>
</feature>
<evidence type="ECO:0000313" key="2">
    <source>
        <dbReference type="EMBL" id="KGK40123.1"/>
    </source>
</evidence>
<proteinExistence type="predicted"/>
<evidence type="ECO:0000313" key="3">
    <source>
        <dbReference type="Proteomes" id="UP000029867"/>
    </source>
</evidence>
<feature type="compositionally biased region" description="Low complexity" evidence="1">
    <location>
        <begin position="837"/>
        <end position="848"/>
    </location>
</feature>
<feature type="compositionally biased region" description="Polar residues" evidence="1">
    <location>
        <begin position="1170"/>
        <end position="1180"/>
    </location>
</feature>
<feature type="region of interest" description="Disordered" evidence="1">
    <location>
        <begin position="830"/>
        <end position="850"/>
    </location>
</feature>
<feature type="compositionally biased region" description="Low complexity" evidence="1">
    <location>
        <begin position="710"/>
        <end position="719"/>
    </location>
</feature>
<feature type="region of interest" description="Disordered" evidence="1">
    <location>
        <begin position="1150"/>
        <end position="1226"/>
    </location>
</feature>
<name>A0A099P505_PICKU</name>
<feature type="region of interest" description="Disordered" evidence="1">
    <location>
        <begin position="941"/>
        <end position="965"/>
    </location>
</feature>
<feature type="region of interest" description="Disordered" evidence="1">
    <location>
        <begin position="684"/>
        <end position="719"/>
    </location>
</feature>
<feature type="compositionally biased region" description="Basic and acidic residues" evidence="1">
    <location>
        <begin position="662"/>
        <end position="677"/>
    </location>
</feature>
<protein>
    <submittedName>
        <fullName evidence="2">Uncharacterized protein</fullName>
    </submittedName>
</protein>
<feature type="compositionally biased region" description="Basic and acidic residues" evidence="1">
    <location>
        <begin position="1040"/>
        <end position="1050"/>
    </location>
</feature>
<dbReference type="Proteomes" id="UP000029867">
    <property type="component" value="Unassembled WGS sequence"/>
</dbReference>
<dbReference type="VEuPathDB" id="FungiDB:C5L36_0E00660"/>
<evidence type="ECO:0000256" key="1">
    <source>
        <dbReference type="SAM" id="MobiDB-lite"/>
    </source>
</evidence>
<feature type="compositionally biased region" description="Polar residues" evidence="1">
    <location>
        <begin position="888"/>
        <end position="905"/>
    </location>
</feature>
<feature type="region of interest" description="Disordered" evidence="1">
    <location>
        <begin position="1040"/>
        <end position="1062"/>
    </location>
</feature>
<sequence>MSSRRRSSYIETSYTGVGAFSSAPAPHANALAAASVIGNALKANNHKPNGIEVPPLQGPRAPRKLSIVTSNSNRRNSVRHSSINNYPSSRTNSVNTANVRRASLYNIPKQRLNGQKSVPNLNSRRSVSDFTSSAKKHVPTTIKKYVPSANGLVAVEVPNPKHPDNMNTQQKQQYINSQRGSSFRRSTSMAHLPPPKKSTMANNHARNSITKHITEETKILPDGTRVISTTVEEYLNDNSDLNYEGFEDSYEDFGDNRGEVDMSVTLDEDANDAPEMTNLSTREILGKVDEAEEAKDIVEDIDENDGNFEKEANTDGLVQDIPYRSATTADLVDQLASEEDLEEKTKKIISNNEKLEEIERSNAFKSIENPVRDTVIVEEVISRPLVDNVMTFGCHQIHLQGNKLSPGLHNESTPSTSTPHSYKGEQQLTIADEPVDRVIGNNVETFTDVDDAEAHKPNATEMEATQSEISTKNKTTGLDENAEESDFIDDINVEDDSVGNYQSPNYASTQYNDEEYLEAQRKLDELVKQKEQEILQNLSQNGYPVDWNAENKVEQEYTNRSDEDINDDTVEARADSNSDKHPVVEITEKENTPTVATTVSLLDDDAGKLVNDEDNELIQNDGRSSNGSEKGGVENIESPSNKYDISPEQVPAVEVFSSEGPDCAHEHSILDHESFDEPRVVASDTATEVDNTKLNSDATKCGDSDAQGPSSSSSEYSAVSSIVNSHASYTTTQEPSTRTNNKSMAQHLRPIVANVNRSPVYGNESGHDTTRQVCGLSKEVETLSNKSKDRTKTNTEPVEPAFIRPSLDDINIPKREPSIQAQIDKVEEEKVNTRVLGNENNSSGSTNEKLVRKSALKASKNLAAYSSSQNNSAKDAYLSLETAQNTKLNAKSSLMSPTTSAGQTNARSRSRAGSAASNHAYQGAQINTGAAGGAPLAAAAVATKRHTAKPGSTSKTQSNQADKKYQRNSMLPVPSHQGSTHANVKPPNPKVEEAKRRILGNRQSKIQAKNLYELAKTRKHIDAEELLRFDDFNAPVRKSSFEKVTSRESLSESGPQSPNKNLKMSAMSLRSSGSPNYEQYERTKVTASFKSRFADNESDTDVPLQPPSVTPRVVADNSTTSLSNVEIDKPLGEKSKPNFRFNLLGKKKAAVSSDASHNLPTHSVRDNVESIGNTRKSSGFSFRGHSRKKSETKTETSPRKESKIEKFFTEQHGPNKKHEIHPLSNDYERANEVATEGTPKKSFFKKMFK</sequence>
<feature type="region of interest" description="Disordered" evidence="1">
    <location>
        <begin position="613"/>
        <end position="645"/>
    </location>
</feature>
<feature type="region of interest" description="Disordered" evidence="1">
    <location>
        <begin position="556"/>
        <end position="578"/>
    </location>
</feature>
<dbReference type="EMBL" id="JQFK01000004">
    <property type="protein sequence ID" value="KGK40123.1"/>
    <property type="molecule type" value="Genomic_DNA"/>
</dbReference>
<feature type="region of interest" description="Disordered" evidence="1">
    <location>
        <begin position="72"/>
        <end position="93"/>
    </location>
</feature>
<organism evidence="2 3">
    <name type="scientific">Pichia kudriavzevii</name>
    <name type="common">Yeast</name>
    <name type="synonym">Issatchenkia orientalis</name>
    <dbReference type="NCBI Taxonomy" id="4909"/>
    <lineage>
        <taxon>Eukaryota</taxon>
        <taxon>Fungi</taxon>
        <taxon>Dikarya</taxon>
        <taxon>Ascomycota</taxon>
        <taxon>Saccharomycotina</taxon>
        <taxon>Pichiomycetes</taxon>
        <taxon>Pichiales</taxon>
        <taxon>Pichiaceae</taxon>
        <taxon>Pichia</taxon>
    </lineage>
</organism>
<feature type="compositionally biased region" description="Basic and acidic residues" evidence="1">
    <location>
        <begin position="1216"/>
        <end position="1226"/>
    </location>
</feature>
<gene>
    <name evidence="2" type="ORF">JL09_g750</name>
</gene>
<feature type="compositionally biased region" description="Polar residues" evidence="1">
    <location>
        <begin position="113"/>
        <end position="133"/>
    </location>
</feature>
<feature type="region of interest" description="Disordered" evidence="1">
    <location>
        <begin position="179"/>
        <end position="202"/>
    </location>
</feature>
<feature type="region of interest" description="Disordered" evidence="1">
    <location>
        <begin position="1091"/>
        <end position="1117"/>
    </location>
</feature>
<feature type="region of interest" description="Disordered" evidence="1">
    <location>
        <begin position="658"/>
        <end position="677"/>
    </location>
</feature>
<feature type="compositionally biased region" description="Polar residues" evidence="1">
    <location>
        <begin position="410"/>
        <end position="422"/>
    </location>
</feature>
<feature type="compositionally biased region" description="Polar residues" evidence="1">
    <location>
        <begin position="617"/>
        <end position="628"/>
    </location>
</feature>